<dbReference type="Pfam" id="PF03450">
    <property type="entry name" value="CO_deh_flav_C"/>
    <property type="match status" value="1"/>
</dbReference>
<dbReference type="Pfam" id="PF00941">
    <property type="entry name" value="FAD_binding_5"/>
    <property type="match status" value="1"/>
</dbReference>
<dbReference type="InterPro" id="IPR016166">
    <property type="entry name" value="FAD-bd_PCMH"/>
</dbReference>
<dbReference type="Gene3D" id="3.30.390.50">
    <property type="entry name" value="CO dehydrogenase flavoprotein, C-terminal domain"/>
    <property type="match status" value="1"/>
</dbReference>
<dbReference type="Gene3D" id="3.30.43.10">
    <property type="entry name" value="Uridine Diphospho-n-acetylenolpyruvylglucosamine Reductase, domain 2"/>
    <property type="match status" value="1"/>
</dbReference>
<dbReference type="GO" id="GO:0071949">
    <property type="term" value="F:FAD binding"/>
    <property type="evidence" value="ECO:0007669"/>
    <property type="project" value="InterPro"/>
</dbReference>
<proteinExistence type="predicted"/>
<evidence type="ECO:0000256" key="2">
    <source>
        <dbReference type="ARBA" id="ARBA00022827"/>
    </source>
</evidence>
<dbReference type="Gene3D" id="3.30.465.10">
    <property type="match status" value="1"/>
</dbReference>
<gene>
    <name evidence="5" type="ORF">ENR15_10400</name>
</gene>
<evidence type="ECO:0000256" key="3">
    <source>
        <dbReference type="ARBA" id="ARBA00023002"/>
    </source>
</evidence>
<dbReference type="SMART" id="SM01092">
    <property type="entry name" value="CO_deh_flav_C"/>
    <property type="match status" value="1"/>
</dbReference>
<accession>A0A7C3VSP6</accession>
<dbReference type="InterPro" id="IPR036318">
    <property type="entry name" value="FAD-bd_PCMH-like_sf"/>
</dbReference>
<dbReference type="PANTHER" id="PTHR42659">
    <property type="entry name" value="XANTHINE DEHYDROGENASE SUBUNIT C-RELATED"/>
    <property type="match status" value="1"/>
</dbReference>
<organism evidence="5">
    <name type="scientific">Planktothricoides sp. SpSt-374</name>
    <dbReference type="NCBI Taxonomy" id="2282167"/>
    <lineage>
        <taxon>Bacteria</taxon>
        <taxon>Bacillati</taxon>
        <taxon>Cyanobacteriota</taxon>
        <taxon>Cyanophyceae</taxon>
        <taxon>Oscillatoriophycideae</taxon>
        <taxon>Oscillatoriales</taxon>
        <taxon>Oscillatoriaceae</taxon>
        <taxon>Planktothricoides</taxon>
    </lineage>
</organism>
<dbReference type="InterPro" id="IPR016167">
    <property type="entry name" value="FAD-bd_PCMH_sub1"/>
</dbReference>
<dbReference type="SUPFAM" id="SSF56176">
    <property type="entry name" value="FAD-binding/transporter-associated domain-like"/>
    <property type="match status" value="1"/>
</dbReference>
<keyword evidence="3" id="KW-0560">Oxidoreductase</keyword>
<sequence length="296" mass="30296">MIPVQFDYAAPESLEAAVKLLQENQTAQVLAGGYSVIQELKQGGSRPSLVVDLRHVSGLKGITKAADGSIRIGAMTTYDQAATAPDVQPYAAWCAAVGSIGDQQVRNWNAVGDTTAYRDLACDLAAAALATDAKFELSGPGGTRVVNASEFLVAPLGTALAPGEIVAAIILPATANSRSAYQRFIHPASRYTICGIAAAVSVGPDGNVSSCRLALASARSTVVRLTAAEAALTGKAPTPENIAAAAKAAADTVVSEAATGSDNLSRLMAQYAGSEYRAHLRSVLAERALTQAVAGL</sequence>
<dbReference type="InterPro" id="IPR051312">
    <property type="entry name" value="Diverse_Substr_Oxidored"/>
</dbReference>
<evidence type="ECO:0000259" key="4">
    <source>
        <dbReference type="PROSITE" id="PS51387"/>
    </source>
</evidence>
<evidence type="ECO:0000256" key="1">
    <source>
        <dbReference type="ARBA" id="ARBA00022630"/>
    </source>
</evidence>
<name>A0A7C3VSP6_9CYAN</name>
<reference evidence="5" key="1">
    <citation type="journal article" date="2020" name="mSystems">
        <title>Genome- and Community-Level Interaction Insights into Carbon Utilization and Element Cycling Functions of Hydrothermarchaeota in Hydrothermal Sediment.</title>
        <authorList>
            <person name="Zhou Z."/>
            <person name="Liu Y."/>
            <person name="Xu W."/>
            <person name="Pan J."/>
            <person name="Luo Z.H."/>
            <person name="Li M."/>
        </authorList>
    </citation>
    <scope>NUCLEOTIDE SEQUENCE [LARGE SCALE GENOMIC DNA]</scope>
    <source>
        <strain evidence="5">SpSt-374</strain>
    </source>
</reference>
<evidence type="ECO:0000313" key="5">
    <source>
        <dbReference type="EMBL" id="HGG01035.1"/>
    </source>
</evidence>
<dbReference type="InterPro" id="IPR016169">
    <property type="entry name" value="FAD-bd_PCMH_sub2"/>
</dbReference>
<dbReference type="InterPro" id="IPR036683">
    <property type="entry name" value="CO_DH_flav_C_dom_sf"/>
</dbReference>
<dbReference type="SUPFAM" id="SSF55447">
    <property type="entry name" value="CO dehydrogenase flavoprotein C-terminal domain-like"/>
    <property type="match status" value="1"/>
</dbReference>
<dbReference type="AlphaFoldDB" id="A0A7C3VSP6"/>
<keyword evidence="2" id="KW-0274">FAD</keyword>
<dbReference type="InterPro" id="IPR002346">
    <property type="entry name" value="Mopterin_DH_FAD-bd"/>
</dbReference>
<protein>
    <submittedName>
        <fullName evidence="5">Xanthine dehydrogenase family protein subunit M</fullName>
    </submittedName>
</protein>
<dbReference type="InterPro" id="IPR005107">
    <property type="entry name" value="CO_DH_flav_C"/>
</dbReference>
<dbReference type="PROSITE" id="PS51387">
    <property type="entry name" value="FAD_PCMH"/>
    <property type="match status" value="1"/>
</dbReference>
<dbReference type="GO" id="GO:0016491">
    <property type="term" value="F:oxidoreductase activity"/>
    <property type="evidence" value="ECO:0007669"/>
    <property type="project" value="UniProtKB-KW"/>
</dbReference>
<dbReference type="PANTHER" id="PTHR42659:SF2">
    <property type="entry name" value="XANTHINE DEHYDROGENASE SUBUNIT C-RELATED"/>
    <property type="match status" value="1"/>
</dbReference>
<keyword evidence="1" id="KW-0285">Flavoprotein</keyword>
<feature type="domain" description="FAD-binding PCMH-type" evidence="4">
    <location>
        <begin position="1"/>
        <end position="176"/>
    </location>
</feature>
<comment type="caution">
    <text evidence="5">The sequence shown here is derived from an EMBL/GenBank/DDBJ whole genome shotgun (WGS) entry which is preliminary data.</text>
</comment>
<dbReference type="EMBL" id="DSPX01000100">
    <property type="protein sequence ID" value="HGG01035.1"/>
    <property type="molecule type" value="Genomic_DNA"/>
</dbReference>